<dbReference type="AlphaFoldDB" id="A0A8T5UKT9"/>
<dbReference type="PRINTS" id="PR00722">
    <property type="entry name" value="CHYMOTRYPSIN"/>
</dbReference>
<keyword evidence="1" id="KW-0378">Hydrolase</keyword>
<comment type="caution">
    <text evidence="1">The sequence shown here is derived from an EMBL/GenBank/DDBJ whole genome shotgun (WGS) entry which is preliminary data.</text>
</comment>
<dbReference type="InterPro" id="IPR043504">
    <property type="entry name" value="Peptidase_S1_PA_chymotrypsin"/>
</dbReference>
<keyword evidence="1" id="KW-0645">Protease</keyword>
<dbReference type="PANTHER" id="PTHR21004:SF0">
    <property type="entry name" value="PEROXISOMAL LEADER PEPTIDE-PROCESSING PROTEASE"/>
    <property type="match status" value="1"/>
</dbReference>
<dbReference type="GO" id="GO:0016485">
    <property type="term" value="P:protein processing"/>
    <property type="evidence" value="ECO:0007669"/>
    <property type="project" value="InterPro"/>
</dbReference>
<evidence type="ECO:0000313" key="1">
    <source>
        <dbReference type="EMBL" id="MBZ2164442.1"/>
    </source>
</evidence>
<dbReference type="GO" id="GO:0004252">
    <property type="term" value="F:serine-type endopeptidase activity"/>
    <property type="evidence" value="ECO:0007669"/>
    <property type="project" value="InterPro"/>
</dbReference>
<dbReference type="PANTHER" id="PTHR21004">
    <property type="entry name" value="SERINE PROTEASE-RELATED"/>
    <property type="match status" value="1"/>
</dbReference>
<keyword evidence="2" id="KW-1185">Reference proteome</keyword>
<protein>
    <submittedName>
        <fullName evidence="1">Serine protease</fullName>
    </submittedName>
</protein>
<dbReference type="InterPro" id="IPR039245">
    <property type="entry name" value="TYSND1/DEG15"/>
</dbReference>
<name>A0A8T5UKT9_9EURY</name>
<dbReference type="Gene3D" id="2.40.10.10">
    <property type="entry name" value="Trypsin-like serine proteases"/>
    <property type="match status" value="2"/>
</dbReference>
<dbReference type="GO" id="GO:0031998">
    <property type="term" value="P:regulation of fatty acid beta-oxidation"/>
    <property type="evidence" value="ECO:0007669"/>
    <property type="project" value="TreeGrafter"/>
</dbReference>
<proteinExistence type="predicted"/>
<dbReference type="InterPro" id="IPR009003">
    <property type="entry name" value="Peptidase_S1_PA"/>
</dbReference>
<dbReference type="InterPro" id="IPR001314">
    <property type="entry name" value="Peptidase_S1A"/>
</dbReference>
<reference evidence="2" key="1">
    <citation type="journal article" date="2022" name="Microbiol. Resour. Announc.">
        <title>Draft Genome Sequence of a Methanogenic Archaeon from West Spitsbergen Permafrost.</title>
        <authorList>
            <person name="Trubitsyn V."/>
            <person name="Rivkina E."/>
            <person name="Shcherbakova V."/>
        </authorList>
    </citation>
    <scope>NUCLEOTIDE SEQUENCE [LARGE SCALE GENOMIC DNA]</scope>
    <source>
        <strain evidence="2">VT</strain>
    </source>
</reference>
<sequence length="362" mass="39240">MKFKKLSLLILVVLIIIAGVVAVQYFTGGNSQSNYNSQTAGSVVYIENGVSGVVTINDPFLNRTTAITVIYYPMDTGTGFIVTNNGYIITALHVVGDLKALDKQQLKILSSSDIERYTEMAAVKGYIDQYNPELVSELGTSSADPNSTTNALIQRGLLSVSSTKQVIKVKVPNIDQKFTATLVDVGNPNIGEDVALLKLNTNLNNLPTLNISSKKPTILEKVHMYGYPGSNSTNSSFNQQELKPSISNGFLTTETAKNSTNSNNNFNIQSIFENLVNWFTISSTSQTVANSSIYYGTTAETTKGESGGPVMDSQNNVLGIIIFGVESSDLFKQQIKITSSLFMSSDYIVQICKKNNVSINVV</sequence>
<dbReference type="RefSeq" id="WP_223790128.1">
    <property type="nucleotide sequence ID" value="NZ_JAIOUQ010000001.1"/>
</dbReference>
<dbReference type="EMBL" id="JAIOUQ010000001">
    <property type="protein sequence ID" value="MBZ2164442.1"/>
    <property type="molecule type" value="Genomic_DNA"/>
</dbReference>
<dbReference type="Proteomes" id="UP000825933">
    <property type="component" value="Unassembled WGS sequence"/>
</dbReference>
<dbReference type="SUPFAM" id="SSF50494">
    <property type="entry name" value="Trypsin-like serine proteases"/>
    <property type="match status" value="1"/>
</dbReference>
<organism evidence="1 2">
    <name type="scientific">Methanobacterium spitsbergense</name>
    <dbReference type="NCBI Taxonomy" id="2874285"/>
    <lineage>
        <taxon>Archaea</taxon>
        <taxon>Methanobacteriati</taxon>
        <taxon>Methanobacteriota</taxon>
        <taxon>Methanomada group</taxon>
        <taxon>Methanobacteria</taxon>
        <taxon>Methanobacteriales</taxon>
        <taxon>Methanobacteriaceae</taxon>
        <taxon>Methanobacterium</taxon>
    </lineage>
</organism>
<gene>
    <name evidence="1" type="ORF">K8N75_00020</name>
</gene>
<evidence type="ECO:0000313" key="2">
    <source>
        <dbReference type="Proteomes" id="UP000825933"/>
    </source>
</evidence>
<dbReference type="Pfam" id="PF13365">
    <property type="entry name" value="Trypsin_2"/>
    <property type="match status" value="1"/>
</dbReference>
<accession>A0A8T5UKT9</accession>